<dbReference type="InterPro" id="IPR036615">
    <property type="entry name" value="Mur_ligase_C_dom_sf"/>
</dbReference>
<keyword evidence="4" id="KW-0067">ATP-binding</keyword>
<dbReference type="PANTHER" id="PTHR43445:SF3">
    <property type="entry name" value="UDP-N-ACETYLMURAMATE--L-ALANINE LIGASE"/>
    <property type="match status" value="1"/>
</dbReference>
<dbReference type="GO" id="GO:0009252">
    <property type="term" value="P:peptidoglycan biosynthetic process"/>
    <property type="evidence" value="ECO:0007669"/>
    <property type="project" value="UniProtKB-KW"/>
</dbReference>
<dbReference type="GO" id="GO:0008360">
    <property type="term" value="P:regulation of cell shape"/>
    <property type="evidence" value="ECO:0007669"/>
    <property type="project" value="UniProtKB-KW"/>
</dbReference>
<gene>
    <name evidence="12" type="ORF">HRQ91_05205</name>
</gene>
<evidence type="ECO:0000256" key="7">
    <source>
        <dbReference type="ARBA" id="ARBA00023306"/>
    </source>
</evidence>
<dbReference type="InterPro" id="IPR036565">
    <property type="entry name" value="Mur-like_cat_sf"/>
</dbReference>
<dbReference type="InterPro" id="IPR000713">
    <property type="entry name" value="Mur_ligase_N"/>
</dbReference>
<dbReference type="Proteomes" id="UP000671908">
    <property type="component" value="Chromosome"/>
</dbReference>
<protein>
    <submittedName>
        <fullName evidence="12">UDP-N-acetylmuramate--L-alanine ligase</fullName>
    </submittedName>
</protein>
<evidence type="ECO:0000256" key="3">
    <source>
        <dbReference type="ARBA" id="ARBA00022741"/>
    </source>
</evidence>
<keyword evidence="2" id="KW-0132">Cell division</keyword>
<dbReference type="Pfam" id="PF01225">
    <property type="entry name" value="Mur_ligase"/>
    <property type="match status" value="1"/>
</dbReference>
<dbReference type="Pfam" id="PF08245">
    <property type="entry name" value="Mur_ligase_M"/>
    <property type="match status" value="1"/>
</dbReference>
<evidence type="ECO:0000256" key="6">
    <source>
        <dbReference type="ARBA" id="ARBA00022984"/>
    </source>
</evidence>
<keyword evidence="13" id="KW-1185">Reference proteome</keyword>
<proteinExistence type="predicted"/>
<accession>A0A975F3M6</accession>
<dbReference type="SUPFAM" id="SSF53244">
    <property type="entry name" value="MurD-like peptide ligases, peptide-binding domain"/>
    <property type="match status" value="1"/>
</dbReference>
<feature type="domain" description="Mur ligase central" evidence="11">
    <location>
        <begin position="119"/>
        <end position="335"/>
    </location>
</feature>
<evidence type="ECO:0000259" key="9">
    <source>
        <dbReference type="Pfam" id="PF01225"/>
    </source>
</evidence>
<dbReference type="GO" id="GO:0016881">
    <property type="term" value="F:acid-amino acid ligase activity"/>
    <property type="evidence" value="ECO:0007669"/>
    <property type="project" value="InterPro"/>
</dbReference>
<dbReference type="Gene3D" id="3.40.1190.10">
    <property type="entry name" value="Mur-like, catalytic domain"/>
    <property type="match status" value="1"/>
</dbReference>
<dbReference type="KEGG" id="tpav:HRQ91_05205"/>
<dbReference type="RefSeq" id="WP_210120574.1">
    <property type="nucleotide sequence ID" value="NZ_CP054142.1"/>
</dbReference>
<evidence type="ECO:0000256" key="1">
    <source>
        <dbReference type="ARBA" id="ARBA00022598"/>
    </source>
</evidence>
<dbReference type="GO" id="GO:0051301">
    <property type="term" value="P:cell division"/>
    <property type="evidence" value="ECO:0007669"/>
    <property type="project" value="UniProtKB-KW"/>
</dbReference>
<name>A0A975F3M6_9SPIR</name>
<dbReference type="SUPFAM" id="SSF53623">
    <property type="entry name" value="MurD-like peptide ligases, catalytic domain"/>
    <property type="match status" value="1"/>
</dbReference>
<feature type="domain" description="Mur ligase C-terminal" evidence="10">
    <location>
        <begin position="370"/>
        <end position="496"/>
    </location>
</feature>
<evidence type="ECO:0000256" key="5">
    <source>
        <dbReference type="ARBA" id="ARBA00022960"/>
    </source>
</evidence>
<sequence>MSKVNLPPDLNGVHIHFVGIKGTGMTALAEIIHGSGAVITGSDVSERFYTDDILDRLHIKPVPFSDKNITDDVSFVIYSSAYDPLKNPDLKEAVKRKLPLMLYSQVLGCLSENAYGCAVCGVHGKTTTTGLAGTILMQLPLASQVLAGSEITSFGGKCTFTSQRTRSSTKECLPAAAASTDGAAGGTTNGFPQDVSQAEKKYFVAETCEYQRHFMDFSPKKIILTSVESDHQDFYPTYEDILNAFVDFICKLPAGGQLIYCADDKGAASAALIAKERRPDIEFIPYGEKAVGGYRLSFGDLGDGYRNFTVEGIGDFKLYVPGKHLVLNASAAIALCCELLKDAGLFSRPLPENLFLSIAKGVSNFTGGRRRSEIVGSVKNKAGNSVIFIDDYGHHPTAIKTTLAGYREFYKGRKIIVDFMSHTYSRTAALLDDFASSFDSADEIVLHKIYASARENSKDFILDGMNLYTLAAKKYKKVYYFREILDAAPFLLEELRSDSGKEYPSGYLFVTMGAGDNWKIGKKLLEDLRGDAADSMSPKY</sequence>
<evidence type="ECO:0000256" key="8">
    <source>
        <dbReference type="ARBA" id="ARBA00023316"/>
    </source>
</evidence>
<keyword evidence="1 12" id="KW-0436">Ligase</keyword>
<dbReference type="Gene3D" id="3.40.50.720">
    <property type="entry name" value="NAD(P)-binding Rossmann-like Domain"/>
    <property type="match status" value="1"/>
</dbReference>
<dbReference type="SUPFAM" id="SSF51984">
    <property type="entry name" value="MurCD N-terminal domain"/>
    <property type="match status" value="1"/>
</dbReference>
<evidence type="ECO:0000256" key="2">
    <source>
        <dbReference type="ARBA" id="ARBA00022618"/>
    </source>
</evidence>
<feature type="domain" description="Mur ligase N-terminal catalytic" evidence="9">
    <location>
        <begin position="14"/>
        <end position="114"/>
    </location>
</feature>
<dbReference type="InterPro" id="IPR050061">
    <property type="entry name" value="MurCDEF_pg_biosynth"/>
</dbReference>
<evidence type="ECO:0000313" key="12">
    <source>
        <dbReference type="EMBL" id="QTQ13901.1"/>
    </source>
</evidence>
<organism evidence="12 13">
    <name type="scientific">Treponema parvum</name>
    <dbReference type="NCBI Taxonomy" id="138851"/>
    <lineage>
        <taxon>Bacteria</taxon>
        <taxon>Pseudomonadati</taxon>
        <taxon>Spirochaetota</taxon>
        <taxon>Spirochaetia</taxon>
        <taxon>Spirochaetales</taxon>
        <taxon>Treponemataceae</taxon>
        <taxon>Treponema</taxon>
    </lineage>
</organism>
<dbReference type="AlphaFoldDB" id="A0A975F3M6"/>
<evidence type="ECO:0000259" key="10">
    <source>
        <dbReference type="Pfam" id="PF02875"/>
    </source>
</evidence>
<evidence type="ECO:0000313" key="13">
    <source>
        <dbReference type="Proteomes" id="UP000671908"/>
    </source>
</evidence>
<evidence type="ECO:0000256" key="4">
    <source>
        <dbReference type="ARBA" id="ARBA00022840"/>
    </source>
</evidence>
<dbReference type="InterPro" id="IPR004101">
    <property type="entry name" value="Mur_ligase_C"/>
</dbReference>
<dbReference type="GO" id="GO:0005524">
    <property type="term" value="F:ATP binding"/>
    <property type="evidence" value="ECO:0007669"/>
    <property type="project" value="UniProtKB-KW"/>
</dbReference>
<keyword evidence="5" id="KW-0133">Cell shape</keyword>
<keyword evidence="7" id="KW-0131">Cell cycle</keyword>
<keyword evidence="6" id="KW-0573">Peptidoglycan synthesis</keyword>
<dbReference type="EMBL" id="CP054142">
    <property type="protein sequence ID" value="QTQ13901.1"/>
    <property type="molecule type" value="Genomic_DNA"/>
</dbReference>
<dbReference type="InterPro" id="IPR013221">
    <property type="entry name" value="Mur_ligase_cen"/>
</dbReference>
<evidence type="ECO:0000259" key="11">
    <source>
        <dbReference type="Pfam" id="PF08245"/>
    </source>
</evidence>
<dbReference type="Gene3D" id="3.90.190.20">
    <property type="entry name" value="Mur ligase, C-terminal domain"/>
    <property type="match status" value="1"/>
</dbReference>
<reference evidence="12 13" key="1">
    <citation type="journal article" date="2021" name="Microbiol. Resour. Announc.">
        <title>Complete Genome Sequences of Three Human Oral Treponema parvum Isolates.</title>
        <authorList>
            <person name="Zeng H."/>
            <person name="Watt R.M."/>
        </authorList>
    </citation>
    <scope>NUCLEOTIDE SEQUENCE [LARGE SCALE GENOMIC DNA]</scope>
    <source>
        <strain evidence="12 13">ATCC 700770</strain>
    </source>
</reference>
<dbReference type="PANTHER" id="PTHR43445">
    <property type="entry name" value="UDP-N-ACETYLMURAMATE--L-ALANINE LIGASE-RELATED"/>
    <property type="match status" value="1"/>
</dbReference>
<keyword evidence="3" id="KW-0547">Nucleotide-binding</keyword>
<dbReference type="GO" id="GO:0071555">
    <property type="term" value="P:cell wall organization"/>
    <property type="evidence" value="ECO:0007669"/>
    <property type="project" value="UniProtKB-KW"/>
</dbReference>
<keyword evidence="8" id="KW-0961">Cell wall biogenesis/degradation</keyword>
<dbReference type="Pfam" id="PF02875">
    <property type="entry name" value="Mur_ligase_C"/>
    <property type="match status" value="1"/>
</dbReference>